<dbReference type="Proteomes" id="UP001329313">
    <property type="component" value="Chromosome"/>
</dbReference>
<dbReference type="Pfam" id="PF20597">
    <property type="entry name" value="pAdhesive_15"/>
    <property type="match status" value="1"/>
</dbReference>
<feature type="domain" description="Choice-of-anchor A" evidence="4">
    <location>
        <begin position="66"/>
        <end position="336"/>
    </location>
</feature>
<name>A0AAU0MFR2_9MICO</name>
<dbReference type="AlphaFoldDB" id="A0AAU0MFR2"/>
<evidence type="ECO:0000313" key="6">
    <source>
        <dbReference type="Proteomes" id="UP001329313"/>
    </source>
</evidence>
<keyword evidence="6" id="KW-1185">Reference proteome</keyword>
<feature type="domain" description="DUF5979" evidence="3">
    <location>
        <begin position="376"/>
        <end position="484"/>
    </location>
</feature>
<evidence type="ECO:0000256" key="1">
    <source>
        <dbReference type="SAM" id="Phobius"/>
    </source>
</evidence>
<dbReference type="KEGG" id="mliy:RYJ27_11400"/>
<feature type="chain" id="PRO_5043725902" evidence="2">
    <location>
        <begin position="30"/>
        <end position="627"/>
    </location>
</feature>
<evidence type="ECO:0000313" key="5">
    <source>
        <dbReference type="EMBL" id="WOQ69292.1"/>
    </source>
</evidence>
<evidence type="ECO:0000259" key="3">
    <source>
        <dbReference type="Pfam" id="PF19407"/>
    </source>
</evidence>
<evidence type="ECO:0000259" key="4">
    <source>
        <dbReference type="Pfam" id="PF20597"/>
    </source>
</evidence>
<feature type="transmembrane region" description="Helical" evidence="1">
    <location>
        <begin position="601"/>
        <end position="622"/>
    </location>
</feature>
<dbReference type="InterPro" id="IPR006311">
    <property type="entry name" value="TAT_signal"/>
</dbReference>
<feature type="domain" description="DUF5979" evidence="3">
    <location>
        <begin position="490"/>
        <end position="589"/>
    </location>
</feature>
<feature type="signal peptide" evidence="2">
    <location>
        <begin position="1"/>
        <end position="29"/>
    </location>
</feature>
<reference evidence="5 6" key="1">
    <citation type="submission" date="2023-10" db="EMBL/GenBank/DDBJ databases">
        <title>Y20.</title>
        <authorList>
            <person name="Zhang G."/>
            <person name="Ding Y."/>
        </authorList>
    </citation>
    <scope>NUCLEOTIDE SEQUENCE [LARGE SCALE GENOMIC DNA]</scope>
    <source>
        <strain evidence="5 6">Y20</strain>
    </source>
</reference>
<evidence type="ECO:0000256" key="2">
    <source>
        <dbReference type="SAM" id="SignalP"/>
    </source>
</evidence>
<dbReference type="PROSITE" id="PS51318">
    <property type="entry name" value="TAT"/>
    <property type="match status" value="1"/>
</dbReference>
<dbReference type="RefSeq" id="WP_330170420.1">
    <property type="nucleotide sequence ID" value="NZ_CP137080.1"/>
</dbReference>
<keyword evidence="1" id="KW-0472">Membrane</keyword>
<proteinExistence type="predicted"/>
<keyword evidence="2" id="KW-0732">Signal</keyword>
<keyword evidence="1" id="KW-1133">Transmembrane helix</keyword>
<dbReference type="InterPro" id="IPR046022">
    <property type="entry name" value="DUF5979"/>
</dbReference>
<dbReference type="NCBIfam" id="TIGR04215">
    <property type="entry name" value="choice_anch_A"/>
    <property type="match status" value="1"/>
</dbReference>
<sequence length="627" mass="62608">MPHATTRARRAVGAAMAVALAAGVGGVWAAAPASAPTAHAVPGECPDGTLPPPGNTNELWTDNNVSVFVGGDLRAEGSAAEIEGLVVVTGDAAFTRESGRVNVGSVGVGSNVRPSSGDEMLLVGGDLMVGPTTVLDVGALAFDDAGTTLLGGNVEVGGSASPAFPSPRYELNNGGLHAGLGAADALGVFAAWGGAMATQSAAWAAAAATPGAVSGNRVTFTGSGAAGATEMFTITGSQANAVSEIYFEDIASDAAVIITVTGSGPVTMLHTYYADDGVRADDLTSPLFGAVAASTLWNLPDAGQVDIAGSSQVLGSLLVPAGSARITASANGRVYVGGDLIVDGVGNELHNYPFVLPPFECEVTPPIPPLDEGHVDVRKLLGDGAGFVPPDARFSGLVSCEVPGRLGVRLEVWTVTPAEPVRVEGLPVGSACTVAELASALPAGFAWRDPAWSVDGTPAGEPVTFVVPPPTGVPQVSLTVTNAVAVSGFAIVTSVSGGGGTDAAAAAFSGVWACEVAGSVVAAGSWATAGEGRAGPFAAPIGATCAVSQAEPPSRAGGWWREPSITPASFVVTDAAASEQIVTVRNVFEQTLPPTGSTPAWWLWVVAIALLVAGGALAILGWRRNRR</sequence>
<keyword evidence="1" id="KW-0812">Transmembrane</keyword>
<accession>A0AAU0MFR2</accession>
<organism evidence="5 6">
    <name type="scientific">Microbacterium limosum</name>
    <dbReference type="NCBI Taxonomy" id="3079935"/>
    <lineage>
        <taxon>Bacteria</taxon>
        <taxon>Bacillati</taxon>
        <taxon>Actinomycetota</taxon>
        <taxon>Actinomycetes</taxon>
        <taxon>Micrococcales</taxon>
        <taxon>Microbacteriaceae</taxon>
        <taxon>Microbacterium</taxon>
    </lineage>
</organism>
<dbReference type="EMBL" id="CP137080">
    <property type="protein sequence ID" value="WOQ69292.1"/>
    <property type="molecule type" value="Genomic_DNA"/>
</dbReference>
<dbReference type="Pfam" id="PF19407">
    <property type="entry name" value="DUF5979"/>
    <property type="match status" value="2"/>
</dbReference>
<gene>
    <name evidence="5" type="ORF">RYJ27_11400</name>
</gene>
<protein>
    <submittedName>
        <fullName evidence="5">Choice-of-anchor A family protein</fullName>
    </submittedName>
</protein>
<dbReference type="InterPro" id="IPR026588">
    <property type="entry name" value="Choice_anch_A"/>
</dbReference>